<sequence>MVAASNFVERNSLDEICTSLPIQVLSVSLKLEGLIDLGPKWNYVYKLSPSNRDHDINLDDPNEKSTNKDEESRNILKYDHLFKPDVSNREISKNNKDDSRNHVKLALQRDDDIKKDKKRNKASKASKNTSKIDKSSKKYYKFTKQFVPLRSTHKFDDDISSESNKNRNEIENKNIDTDDKKNKNSNLLIFNSLNGTKLKDNIKINNFILHIFKQSLKVFDKMKTLADDEKIKRKIKSLRNAYVVKFGEFINETGEHKLKTKLASQNVVLNTIDMSNNILKRLANHLALDTKDGDGNIKRNFDISKLFEREIKIEKYIENKHACTKLNICRTDNEHSDFIVNVLIIILQTNDYKIKQAANSITETVKNSDLTNILDNETEKELRKIMTNIETWEPSLIRSMFYILKNVIQNKNRPITVMNKVDASLANRTVSFYNLIDVLNKNMGTVENKLRWKEFIKGLEDWRDGKRNDVQSIIEGIIKQMIDCLEKLDYEIRKSVTDIFKVIINPKLR</sequence>
<feature type="compositionally biased region" description="Basic and acidic residues" evidence="1">
    <location>
        <begin position="87"/>
        <end position="115"/>
    </location>
</feature>
<name>A0AAU9TA25_EUPED</name>
<feature type="region of interest" description="Disordered" evidence="1">
    <location>
        <begin position="155"/>
        <end position="178"/>
    </location>
</feature>
<organism evidence="2 3">
    <name type="scientific">Euphydryas editha</name>
    <name type="common">Edith's checkerspot</name>
    <dbReference type="NCBI Taxonomy" id="104508"/>
    <lineage>
        <taxon>Eukaryota</taxon>
        <taxon>Metazoa</taxon>
        <taxon>Ecdysozoa</taxon>
        <taxon>Arthropoda</taxon>
        <taxon>Hexapoda</taxon>
        <taxon>Insecta</taxon>
        <taxon>Pterygota</taxon>
        <taxon>Neoptera</taxon>
        <taxon>Endopterygota</taxon>
        <taxon>Lepidoptera</taxon>
        <taxon>Glossata</taxon>
        <taxon>Ditrysia</taxon>
        <taxon>Papilionoidea</taxon>
        <taxon>Nymphalidae</taxon>
        <taxon>Nymphalinae</taxon>
        <taxon>Euphydryas</taxon>
    </lineage>
</organism>
<gene>
    <name evidence="2" type="ORF">EEDITHA_LOCUS105</name>
</gene>
<feature type="region of interest" description="Disordered" evidence="1">
    <location>
        <begin position="52"/>
        <end position="71"/>
    </location>
</feature>
<evidence type="ECO:0000313" key="3">
    <source>
        <dbReference type="Proteomes" id="UP001153954"/>
    </source>
</evidence>
<dbReference type="Proteomes" id="UP001153954">
    <property type="component" value="Unassembled WGS sequence"/>
</dbReference>
<feature type="compositionally biased region" description="Basic and acidic residues" evidence="1">
    <location>
        <begin position="164"/>
        <end position="178"/>
    </location>
</feature>
<protein>
    <submittedName>
        <fullName evidence="2">Uncharacterized protein</fullName>
    </submittedName>
</protein>
<evidence type="ECO:0000256" key="1">
    <source>
        <dbReference type="SAM" id="MobiDB-lite"/>
    </source>
</evidence>
<comment type="caution">
    <text evidence="2">The sequence shown here is derived from an EMBL/GenBank/DDBJ whole genome shotgun (WGS) entry which is preliminary data.</text>
</comment>
<proteinExistence type="predicted"/>
<keyword evidence="3" id="KW-1185">Reference proteome</keyword>
<dbReference type="EMBL" id="CAKOGL010000001">
    <property type="protein sequence ID" value="CAH2083394.1"/>
    <property type="molecule type" value="Genomic_DNA"/>
</dbReference>
<evidence type="ECO:0000313" key="2">
    <source>
        <dbReference type="EMBL" id="CAH2083394.1"/>
    </source>
</evidence>
<feature type="region of interest" description="Disordered" evidence="1">
    <location>
        <begin position="87"/>
        <end position="134"/>
    </location>
</feature>
<dbReference type="AlphaFoldDB" id="A0AAU9TA25"/>
<reference evidence="2" key="1">
    <citation type="submission" date="2022-03" db="EMBL/GenBank/DDBJ databases">
        <authorList>
            <person name="Tunstrom K."/>
        </authorList>
    </citation>
    <scope>NUCLEOTIDE SEQUENCE</scope>
</reference>
<accession>A0AAU9TA25</accession>